<protein>
    <submittedName>
        <fullName evidence="1">Uncharacterized protein</fullName>
    </submittedName>
</protein>
<evidence type="ECO:0000313" key="1">
    <source>
        <dbReference type="EMBL" id="MPM64810.1"/>
    </source>
</evidence>
<name>A0A645BH71_9ZZZZ</name>
<comment type="caution">
    <text evidence="1">The sequence shown here is derived from an EMBL/GenBank/DDBJ whole genome shotgun (WGS) entry which is preliminary data.</text>
</comment>
<dbReference type="EMBL" id="VSSQ01020164">
    <property type="protein sequence ID" value="MPM64810.1"/>
    <property type="molecule type" value="Genomic_DNA"/>
</dbReference>
<dbReference type="AlphaFoldDB" id="A0A645BH71"/>
<proteinExistence type="predicted"/>
<organism evidence="1">
    <name type="scientific">bioreactor metagenome</name>
    <dbReference type="NCBI Taxonomy" id="1076179"/>
    <lineage>
        <taxon>unclassified sequences</taxon>
        <taxon>metagenomes</taxon>
        <taxon>ecological metagenomes</taxon>
    </lineage>
</organism>
<reference evidence="1" key="1">
    <citation type="submission" date="2019-08" db="EMBL/GenBank/DDBJ databases">
        <authorList>
            <person name="Kucharzyk K."/>
            <person name="Murdoch R.W."/>
            <person name="Higgins S."/>
            <person name="Loffler F."/>
        </authorList>
    </citation>
    <scope>NUCLEOTIDE SEQUENCE</scope>
</reference>
<accession>A0A645BH71</accession>
<gene>
    <name evidence="1" type="ORF">SDC9_111701</name>
</gene>
<sequence length="127" mass="14670">MWLKLHVQGLQFGLGQTRLKFCSFALSILRALVESQGLDDAYDDPVNRDAHLGMNEQRIQKTVAMLKTGHRSRRKGRLWPVWCPLPGGWIERRLCLEGLAFYTTSGLIRVWQRPGYTESWARNRAQS</sequence>